<keyword evidence="1" id="KW-1133">Transmembrane helix</keyword>
<organism evidence="2 3">
    <name type="scientific">Sporothrix bragantina</name>
    <dbReference type="NCBI Taxonomy" id="671064"/>
    <lineage>
        <taxon>Eukaryota</taxon>
        <taxon>Fungi</taxon>
        <taxon>Dikarya</taxon>
        <taxon>Ascomycota</taxon>
        <taxon>Pezizomycotina</taxon>
        <taxon>Sordariomycetes</taxon>
        <taxon>Sordariomycetidae</taxon>
        <taxon>Ophiostomatales</taxon>
        <taxon>Ophiostomataceae</taxon>
        <taxon>Sporothrix</taxon>
    </lineage>
</organism>
<gene>
    <name evidence="2" type="ORF">SBRCBS47491_009107</name>
</gene>
<name>A0ABP0CVB5_9PEZI</name>
<keyword evidence="1" id="KW-0472">Membrane</keyword>
<keyword evidence="3" id="KW-1185">Reference proteome</keyword>
<protein>
    <submittedName>
        <fullName evidence="2">Uncharacterized protein</fullName>
    </submittedName>
</protein>
<feature type="transmembrane region" description="Helical" evidence="1">
    <location>
        <begin position="107"/>
        <end position="128"/>
    </location>
</feature>
<evidence type="ECO:0000313" key="2">
    <source>
        <dbReference type="EMBL" id="CAK7234905.1"/>
    </source>
</evidence>
<reference evidence="2 3" key="1">
    <citation type="submission" date="2024-01" db="EMBL/GenBank/DDBJ databases">
        <authorList>
            <person name="Allen C."/>
            <person name="Tagirdzhanova G."/>
        </authorList>
    </citation>
    <scope>NUCLEOTIDE SEQUENCE [LARGE SCALE GENOMIC DNA]</scope>
</reference>
<comment type="caution">
    <text evidence="2">The sequence shown here is derived from an EMBL/GenBank/DDBJ whole genome shotgun (WGS) entry which is preliminary data.</text>
</comment>
<proteinExistence type="predicted"/>
<dbReference type="EMBL" id="CAWUHC010000134">
    <property type="protein sequence ID" value="CAK7234905.1"/>
    <property type="molecule type" value="Genomic_DNA"/>
</dbReference>
<sequence length="162" mass="18179">MTNTDLLRYLRQYYYQLKVCRGFIEALLPKTLSFIEIVDVDVKTDTFDLQYEVRALRLVSTWHVNVAGLAVVATLLSIVLSIVWTAVAVRVYDQDIQTSVQTGFTLGGYLITAEALVIAMVAYSASLYEMNIKEQREAESLAHNHSRRVSLQAPEAWSGGAM</sequence>
<keyword evidence="1" id="KW-0812">Transmembrane</keyword>
<evidence type="ECO:0000313" key="3">
    <source>
        <dbReference type="Proteomes" id="UP001642406"/>
    </source>
</evidence>
<accession>A0ABP0CVB5</accession>
<dbReference type="Proteomes" id="UP001642406">
    <property type="component" value="Unassembled WGS sequence"/>
</dbReference>
<evidence type="ECO:0000256" key="1">
    <source>
        <dbReference type="SAM" id="Phobius"/>
    </source>
</evidence>
<feature type="transmembrane region" description="Helical" evidence="1">
    <location>
        <begin position="64"/>
        <end position="87"/>
    </location>
</feature>